<dbReference type="GO" id="GO:0009251">
    <property type="term" value="P:glucan catabolic process"/>
    <property type="evidence" value="ECO:0007669"/>
    <property type="project" value="TreeGrafter"/>
</dbReference>
<dbReference type="PROSITE" id="PS00659">
    <property type="entry name" value="GLYCOSYL_HYDROL_F5"/>
    <property type="match status" value="1"/>
</dbReference>
<feature type="domain" description="Glycoside hydrolase family 5" evidence="4">
    <location>
        <begin position="119"/>
        <end position="351"/>
    </location>
</feature>
<gene>
    <name evidence="5" type="ORF">C0Z18_27090</name>
</gene>
<name>A0A2N7VEC8_9BURK</name>
<accession>A0A2N7VEC8</accession>
<dbReference type="Proteomes" id="UP000235616">
    <property type="component" value="Unassembled WGS sequence"/>
</dbReference>
<evidence type="ECO:0000256" key="2">
    <source>
        <dbReference type="ARBA" id="ARBA00023295"/>
    </source>
</evidence>
<evidence type="ECO:0000313" key="6">
    <source>
        <dbReference type="Proteomes" id="UP000235616"/>
    </source>
</evidence>
<dbReference type="EMBL" id="PNYA01000031">
    <property type="protein sequence ID" value="PMS15502.1"/>
    <property type="molecule type" value="Genomic_DNA"/>
</dbReference>
<comment type="caution">
    <text evidence="5">The sequence shown here is derived from an EMBL/GenBank/DDBJ whole genome shotgun (WGS) entry which is preliminary data.</text>
</comment>
<dbReference type="Gene3D" id="3.20.20.80">
    <property type="entry name" value="Glycosidases"/>
    <property type="match status" value="1"/>
</dbReference>
<dbReference type="Pfam" id="PF00150">
    <property type="entry name" value="Cellulase"/>
    <property type="match status" value="1"/>
</dbReference>
<dbReference type="PANTHER" id="PTHR34142:SF1">
    <property type="entry name" value="GLYCOSIDE HYDROLASE FAMILY 5 DOMAIN-CONTAINING PROTEIN"/>
    <property type="match status" value="1"/>
</dbReference>
<dbReference type="PANTHER" id="PTHR34142">
    <property type="entry name" value="ENDO-BETA-1,4-GLUCANASE A"/>
    <property type="match status" value="1"/>
</dbReference>
<keyword evidence="6" id="KW-1185">Reference proteome</keyword>
<dbReference type="AlphaFoldDB" id="A0A2N7VEC8"/>
<comment type="similarity">
    <text evidence="3">Belongs to the glycosyl hydrolase 5 (cellulase A) family.</text>
</comment>
<protein>
    <recommendedName>
        <fullName evidence="4">Glycoside hydrolase family 5 domain-containing protein</fullName>
    </recommendedName>
</protein>
<dbReference type="SUPFAM" id="SSF51445">
    <property type="entry name" value="(Trans)glycosidases"/>
    <property type="match status" value="1"/>
</dbReference>
<dbReference type="InterPro" id="IPR018087">
    <property type="entry name" value="Glyco_hydro_5_CS"/>
</dbReference>
<evidence type="ECO:0000313" key="5">
    <source>
        <dbReference type="EMBL" id="PMS15502.1"/>
    </source>
</evidence>
<dbReference type="GO" id="GO:0004553">
    <property type="term" value="F:hydrolase activity, hydrolyzing O-glycosyl compounds"/>
    <property type="evidence" value="ECO:0007669"/>
    <property type="project" value="InterPro"/>
</dbReference>
<dbReference type="InterPro" id="IPR001547">
    <property type="entry name" value="Glyco_hydro_5"/>
</dbReference>
<keyword evidence="1 3" id="KW-0378">Hydrolase</keyword>
<proteinExistence type="inferred from homology"/>
<reference evidence="5 6" key="1">
    <citation type="submission" date="2018-01" db="EMBL/GenBank/DDBJ databases">
        <title>Whole genome analyses suggest that Burkholderia sensu lato contains two further novel genera in the rhizoxinica-symbiotica group Mycetohabitans gen. nov., and Trinickia gen. nov.: implications for the evolution of diazotrophy and nodulation in the Burkholderiaceae.</title>
        <authorList>
            <person name="Estrada-de los Santos P."/>
            <person name="Palmer M."/>
            <person name="Chavez-Ramirez B."/>
            <person name="Beukes C."/>
            <person name="Steenkamp E.T."/>
            <person name="Hirsch A.M."/>
            <person name="Manyaka P."/>
            <person name="Maluk M."/>
            <person name="Lafos M."/>
            <person name="Crook M."/>
            <person name="Gross E."/>
            <person name="Simon M.F."/>
            <person name="Bueno dos Reis Junior F."/>
            <person name="Poole P.S."/>
            <person name="Venter S.N."/>
            <person name="James E.K."/>
        </authorList>
    </citation>
    <scope>NUCLEOTIDE SEQUENCE [LARGE SCALE GENOMIC DNA]</scope>
    <source>
        <strain evidence="5 6">GIMN1.004</strain>
    </source>
</reference>
<organism evidence="5 6">
    <name type="scientific">Trinickia dabaoshanensis</name>
    <dbReference type="NCBI Taxonomy" id="564714"/>
    <lineage>
        <taxon>Bacteria</taxon>
        <taxon>Pseudomonadati</taxon>
        <taxon>Pseudomonadota</taxon>
        <taxon>Betaproteobacteria</taxon>
        <taxon>Burkholderiales</taxon>
        <taxon>Burkholderiaceae</taxon>
        <taxon>Trinickia</taxon>
    </lineage>
</organism>
<keyword evidence="2 3" id="KW-0326">Glycosidase</keyword>
<dbReference type="InterPro" id="IPR017853">
    <property type="entry name" value="GH"/>
</dbReference>
<sequence length="409" mass="43671">MGISYSRLRRNSSLERNEPSRIATTRTLRRLAFALSLTCSVWLIGCGGGGQGASGAGAGAGSQQIVDVSATSMTLNGSPWLSKGVALQAFVRPLAVLQTDASESARLNARQNFGASELAAIRAFGADTIRFQIGQPALDPVSPLYDSTYLSQVVGAIQTARQAGFVVMIMMQDEAISGDPHPHPLPTAETQTDWDLLAAQFGSDRGVVFELYNEPNLPDTSTNWQLWLNGGTALNETTPSIGMQPLINHLRANGAQNVFVLDGLQLGKTLNGLPAVADPLNRLVYAVHPYQNGSANESQWDTQFGQASSRVPVWADEWSAPTGMSLGLGNLTSFDVAVDLLNYLRAHSISLCTGAFDMPRFVVQDIPGWTLTNYDAISSGNSQTDGSGTLVHHDFAANYSRVLTQADGL</sequence>
<evidence type="ECO:0000256" key="3">
    <source>
        <dbReference type="RuleBase" id="RU361153"/>
    </source>
</evidence>
<evidence type="ECO:0000259" key="4">
    <source>
        <dbReference type="Pfam" id="PF00150"/>
    </source>
</evidence>
<evidence type="ECO:0000256" key="1">
    <source>
        <dbReference type="ARBA" id="ARBA00022801"/>
    </source>
</evidence>